<name>A0A2N3HH02_9FLAO</name>
<feature type="transmembrane region" description="Helical" evidence="1">
    <location>
        <begin position="173"/>
        <end position="192"/>
    </location>
</feature>
<keyword evidence="1" id="KW-0472">Membrane</keyword>
<feature type="transmembrane region" description="Helical" evidence="1">
    <location>
        <begin position="37"/>
        <end position="56"/>
    </location>
</feature>
<dbReference type="Gene3D" id="1.10.10.60">
    <property type="entry name" value="Homeodomain-like"/>
    <property type="match status" value="1"/>
</dbReference>
<feature type="transmembrane region" description="Helical" evidence="1">
    <location>
        <begin position="6"/>
        <end position="25"/>
    </location>
</feature>
<feature type="domain" description="HTH araC/xylS-type" evidence="2">
    <location>
        <begin position="281"/>
        <end position="385"/>
    </location>
</feature>
<accession>A0A2N3HH02</accession>
<feature type="transmembrane region" description="Helical" evidence="1">
    <location>
        <begin position="130"/>
        <end position="149"/>
    </location>
</feature>
<evidence type="ECO:0000313" key="4">
    <source>
        <dbReference type="Proteomes" id="UP000233435"/>
    </source>
</evidence>
<keyword evidence="1" id="KW-0812">Transmembrane</keyword>
<evidence type="ECO:0000256" key="1">
    <source>
        <dbReference type="SAM" id="Phobius"/>
    </source>
</evidence>
<keyword evidence="4" id="KW-1185">Reference proteome</keyword>
<feature type="transmembrane region" description="Helical" evidence="1">
    <location>
        <begin position="68"/>
        <end position="87"/>
    </location>
</feature>
<dbReference type="PROSITE" id="PS01124">
    <property type="entry name" value="HTH_ARAC_FAMILY_2"/>
    <property type="match status" value="1"/>
</dbReference>
<comment type="caution">
    <text evidence="3">The sequence shown here is derived from an EMBL/GenBank/DDBJ whole genome shotgun (WGS) entry which is preliminary data.</text>
</comment>
<dbReference type="Proteomes" id="UP000233435">
    <property type="component" value="Unassembled WGS sequence"/>
</dbReference>
<evidence type="ECO:0000259" key="2">
    <source>
        <dbReference type="PROSITE" id="PS01124"/>
    </source>
</evidence>
<sequence length="398" mass="47375">MPQFIINSTLIWAGVLGLFVMYLMLFSYSSNKLINAYLVAIFVLCSIRNILLGFTDESGNGLTFNPKFINPIFLLIVPCLFLYFKSLVMDYRRFQKEDLIHFIYPCLILALNLLQEYLHILEYQLIEDMRFVTIVMFFILYIILSYKILNKNLWKQPRKDFVDPRHDSLIKNWTYFIFIMSSLMFFRIIYSIGVEKISNEPLQAYRFSIMAVVPWLLIYGKILITPEILYGYPRFKKRKIKDQEVIPINDRAWIYDESTISNFQKEILKCGMKKRVLSQIITLEDFIHQTNPFRNTNVSIHNFANFVDLPTSHLHYIFKYHSVMSFEEYKVSCMANDAKKLIEDNDFEFSNLESLSLKVGFTNYTTFVNAFKEQTGREPEEYLIWKKQIEEFEFMPYA</sequence>
<organism evidence="3 4">
    <name type="scientific">Confluentibacter flavum</name>
    <dbReference type="NCBI Taxonomy" id="1909700"/>
    <lineage>
        <taxon>Bacteria</taxon>
        <taxon>Pseudomonadati</taxon>
        <taxon>Bacteroidota</taxon>
        <taxon>Flavobacteriia</taxon>
        <taxon>Flavobacteriales</taxon>
        <taxon>Flavobacteriaceae</taxon>
        <taxon>Confluentibacter</taxon>
    </lineage>
</organism>
<feature type="transmembrane region" description="Helical" evidence="1">
    <location>
        <begin position="99"/>
        <end position="118"/>
    </location>
</feature>
<gene>
    <name evidence="3" type="ORF">CSW08_14140</name>
</gene>
<evidence type="ECO:0000313" key="3">
    <source>
        <dbReference type="EMBL" id="PKQ44237.1"/>
    </source>
</evidence>
<dbReference type="EMBL" id="PJEO01000051">
    <property type="protein sequence ID" value="PKQ44237.1"/>
    <property type="molecule type" value="Genomic_DNA"/>
</dbReference>
<reference evidence="3 4" key="1">
    <citation type="submission" date="2017-12" db="EMBL/GenBank/DDBJ databases">
        <title>Confluentibacter flavum sp. nov., isolated from the saline lake.</title>
        <authorList>
            <person name="Yu L."/>
        </authorList>
    </citation>
    <scope>NUCLEOTIDE SEQUENCE [LARGE SCALE GENOMIC DNA]</scope>
    <source>
        <strain evidence="3 4">3B</strain>
    </source>
</reference>
<protein>
    <recommendedName>
        <fullName evidence="2">HTH araC/xylS-type domain-containing protein</fullName>
    </recommendedName>
</protein>
<dbReference type="GO" id="GO:0043565">
    <property type="term" value="F:sequence-specific DNA binding"/>
    <property type="evidence" value="ECO:0007669"/>
    <property type="project" value="InterPro"/>
</dbReference>
<feature type="transmembrane region" description="Helical" evidence="1">
    <location>
        <begin position="212"/>
        <end position="232"/>
    </location>
</feature>
<dbReference type="GO" id="GO:0003700">
    <property type="term" value="F:DNA-binding transcription factor activity"/>
    <property type="evidence" value="ECO:0007669"/>
    <property type="project" value="InterPro"/>
</dbReference>
<dbReference type="AlphaFoldDB" id="A0A2N3HH02"/>
<proteinExistence type="predicted"/>
<keyword evidence="1" id="KW-1133">Transmembrane helix</keyword>
<dbReference type="InterPro" id="IPR018060">
    <property type="entry name" value="HTH_AraC"/>
</dbReference>